<accession>A0ABV2V252</accession>
<evidence type="ECO:0000313" key="3">
    <source>
        <dbReference type="EMBL" id="MET9847904.1"/>
    </source>
</evidence>
<evidence type="ECO:0000256" key="1">
    <source>
        <dbReference type="SAM" id="MobiDB-lite"/>
    </source>
</evidence>
<organism evidence="3 4">
    <name type="scientific">Streptomyces ossamyceticus</name>
    <dbReference type="NCBI Taxonomy" id="249581"/>
    <lineage>
        <taxon>Bacteria</taxon>
        <taxon>Bacillati</taxon>
        <taxon>Actinomycetota</taxon>
        <taxon>Actinomycetes</taxon>
        <taxon>Kitasatosporales</taxon>
        <taxon>Streptomycetaceae</taxon>
        <taxon>Streptomyces</taxon>
    </lineage>
</organism>
<keyword evidence="2" id="KW-1133">Transmembrane helix</keyword>
<keyword evidence="2" id="KW-0472">Membrane</keyword>
<evidence type="ECO:0000313" key="4">
    <source>
        <dbReference type="Proteomes" id="UP001550210"/>
    </source>
</evidence>
<sequence length="78" mass="7995">MPQNSQQTPKPVQGWFIPTEATAPAKKKLPLPLRLMVIAAALTAIVLASHGNADGRATTPPQTPAATTAPTTAGVDTP</sequence>
<gene>
    <name evidence="3" type="ORF">ABZZ21_25815</name>
</gene>
<evidence type="ECO:0000256" key="2">
    <source>
        <dbReference type="SAM" id="Phobius"/>
    </source>
</evidence>
<keyword evidence="4" id="KW-1185">Reference proteome</keyword>
<feature type="region of interest" description="Disordered" evidence="1">
    <location>
        <begin position="52"/>
        <end position="78"/>
    </location>
</feature>
<dbReference type="Proteomes" id="UP001550210">
    <property type="component" value="Unassembled WGS sequence"/>
</dbReference>
<feature type="compositionally biased region" description="Low complexity" evidence="1">
    <location>
        <begin position="57"/>
        <end position="78"/>
    </location>
</feature>
<protein>
    <submittedName>
        <fullName evidence="3">Uncharacterized protein</fullName>
    </submittedName>
</protein>
<comment type="caution">
    <text evidence="3">The sequence shown here is derived from an EMBL/GenBank/DDBJ whole genome shotgun (WGS) entry which is preliminary data.</text>
</comment>
<dbReference type="RefSeq" id="WP_355399428.1">
    <property type="nucleotide sequence ID" value="NZ_JBEXPZ010000034.1"/>
</dbReference>
<feature type="transmembrane region" description="Helical" evidence="2">
    <location>
        <begin position="33"/>
        <end position="51"/>
    </location>
</feature>
<dbReference type="EMBL" id="JBEXPZ010000034">
    <property type="protein sequence ID" value="MET9847904.1"/>
    <property type="molecule type" value="Genomic_DNA"/>
</dbReference>
<reference evidence="3 4" key="1">
    <citation type="submission" date="2024-06" db="EMBL/GenBank/DDBJ databases">
        <title>The Natural Products Discovery Center: Release of the First 8490 Sequenced Strains for Exploring Actinobacteria Biosynthetic Diversity.</title>
        <authorList>
            <person name="Kalkreuter E."/>
            <person name="Kautsar S.A."/>
            <person name="Yang D."/>
            <person name="Bader C.D."/>
            <person name="Teijaro C.N."/>
            <person name="Fluegel L."/>
            <person name="Davis C.M."/>
            <person name="Simpson J.R."/>
            <person name="Lauterbach L."/>
            <person name="Steele A.D."/>
            <person name="Gui C."/>
            <person name="Meng S."/>
            <person name="Li G."/>
            <person name="Viehrig K."/>
            <person name="Ye F."/>
            <person name="Su P."/>
            <person name="Kiefer A.F."/>
            <person name="Nichols A."/>
            <person name="Cepeda A.J."/>
            <person name="Yan W."/>
            <person name="Fan B."/>
            <person name="Jiang Y."/>
            <person name="Adhikari A."/>
            <person name="Zheng C.-J."/>
            <person name="Schuster L."/>
            <person name="Cowan T.M."/>
            <person name="Smanski M.J."/>
            <person name="Chevrette M.G."/>
            <person name="De Carvalho L.P.S."/>
            <person name="Shen B."/>
        </authorList>
    </citation>
    <scope>NUCLEOTIDE SEQUENCE [LARGE SCALE GENOMIC DNA]</scope>
    <source>
        <strain evidence="3 4">NPDC006434</strain>
    </source>
</reference>
<keyword evidence="2" id="KW-0812">Transmembrane</keyword>
<proteinExistence type="predicted"/>
<name>A0ABV2V252_9ACTN</name>